<dbReference type="InterPro" id="IPR003661">
    <property type="entry name" value="HisK_dim/P_dom"/>
</dbReference>
<evidence type="ECO:0000256" key="11">
    <source>
        <dbReference type="ARBA" id="ARBA00022840"/>
    </source>
</evidence>
<dbReference type="PROSITE" id="PS50109">
    <property type="entry name" value="HIS_KIN"/>
    <property type="match status" value="1"/>
</dbReference>
<dbReference type="InterPro" id="IPR005467">
    <property type="entry name" value="His_kinase_dom"/>
</dbReference>
<accession>A0A1E5L329</accession>
<dbReference type="FunFam" id="1.10.287.130:FF:000001">
    <property type="entry name" value="Two-component sensor histidine kinase"/>
    <property type="match status" value="1"/>
</dbReference>
<dbReference type="FunFam" id="3.30.565.10:FF:000023">
    <property type="entry name" value="PAS domain-containing sensor histidine kinase"/>
    <property type="match status" value="1"/>
</dbReference>
<protein>
    <recommendedName>
        <fullName evidence="17">Heme sensor protein HssS</fullName>
        <ecNumber evidence="4">2.7.13.3</ecNumber>
    </recommendedName>
</protein>
<dbReference type="GO" id="GO:0000155">
    <property type="term" value="F:phosphorelay sensor kinase activity"/>
    <property type="evidence" value="ECO:0007669"/>
    <property type="project" value="InterPro"/>
</dbReference>
<dbReference type="PANTHER" id="PTHR45528">
    <property type="entry name" value="SENSOR HISTIDINE KINASE CPXA"/>
    <property type="match status" value="1"/>
</dbReference>
<feature type="transmembrane region" description="Helical" evidence="18">
    <location>
        <begin position="12"/>
        <end position="37"/>
    </location>
</feature>
<evidence type="ECO:0000256" key="17">
    <source>
        <dbReference type="ARBA" id="ARBA00040841"/>
    </source>
</evidence>
<dbReference type="PRINTS" id="PR00344">
    <property type="entry name" value="BCTRLSENSOR"/>
</dbReference>
<keyword evidence="14" id="KW-0843">Virulence</keyword>
<comment type="function">
    <text evidence="16">Member of the two-component regulatory system HssS/HssR involved in intracellular heme homeostasis and tempering of staphylococcal virulence. HssS functions as a heme sensor histidine kinase which is autophosphorylated at a histidine residue and transfers its phosphate group to an aspartate residue of HssR. HssR/HssS activates the expression of hrtAB, an efflux pump, in response to extracellular heme, hemin, hemoglobin or blood.</text>
</comment>
<gene>
    <name evidence="21" type="ORF">BHU72_09895</name>
</gene>
<dbReference type="InterPro" id="IPR050398">
    <property type="entry name" value="HssS/ArlS-like"/>
</dbReference>
<evidence type="ECO:0000256" key="8">
    <source>
        <dbReference type="ARBA" id="ARBA00022692"/>
    </source>
</evidence>
<dbReference type="InterPro" id="IPR003660">
    <property type="entry name" value="HAMP_dom"/>
</dbReference>
<dbReference type="Pfam" id="PF00672">
    <property type="entry name" value="HAMP"/>
    <property type="match status" value="1"/>
</dbReference>
<evidence type="ECO:0000256" key="13">
    <source>
        <dbReference type="ARBA" id="ARBA00023012"/>
    </source>
</evidence>
<evidence type="ECO:0000256" key="6">
    <source>
        <dbReference type="ARBA" id="ARBA00022553"/>
    </source>
</evidence>
<evidence type="ECO:0000256" key="3">
    <source>
        <dbReference type="ARBA" id="ARBA00004314"/>
    </source>
</evidence>
<dbReference type="EC" id="2.7.13.3" evidence="4"/>
<evidence type="ECO:0000256" key="5">
    <source>
        <dbReference type="ARBA" id="ARBA00022475"/>
    </source>
</evidence>
<feature type="transmembrane region" description="Helical" evidence="18">
    <location>
        <begin position="57"/>
        <end position="77"/>
    </location>
</feature>
<evidence type="ECO:0000256" key="15">
    <source>
        <dbReference type="ARBA" id="ARBA00023136"/>
    </source>
</evidence>
<evidence type="ECO:0000256" key="14">
    <source>
        <dbReference type="ARBA" id="ARBA00023026"/>
    </source>
</evidence>
<keyword evidence="6" id="KW-0597">Phosphoprotein</keyword>
<evidence type="ECO:0000313" key="22">
    <source>
        <dbReference type="Proteomes" id="UP000095255"/>
    </source>
</evidence>
<evidence type="ECO:0000256" key="4">
    <source>
        <dbReference type="ARBA" id="ARBA00012438"/>
    </source>
</evidence>
<dbReference type="SMART" id="SM00388">
    <property type="entry name" value="HisKA"/>
    <property type="match status" value="1"/>
</dbReference>
<dbReference type="PANTHER" id="PTHR45528:SF11">
    <property type="entry name" value="HISTIDINE KINASE"/>
    <property type="match status" value="1"/>
</dbReference>
<dbReference type="CDD" id="cd00075">
    <property type="entry name" value="HATPase"/>
    <property type="match status" value="1"/>
</dbReference>
<dbReference type="Gene3D" id="6.10.340.10">
    <property type="match status" value="1"/>
</dbReference>
<evidence type="ECO:0000256" key="9">
    <source>
        <dbReference type="ARBA" id="ARBA00022741"/>
    </source>
</evidence>
<dbReference type="Pfam" id="PF02518">
    <property type="entry name" value="HATPase_c"/>
    <property type="match status" value="1"/>
</dbReference>
<dbReference type="STRING" id="1390249.BHU72_09895"/>
<sequence length="351" mass="39866">MIKKISNSIRAKGTLIAIGIVFLSCIVSFGLMTVLFLAFHYHEDMSINQAHVLFGRYMLVTLLLCVALGSGLLYYAIRKISNPIIRISDATKEVAKGNFSMKIDYKSNDEIGVLARNFNLMTQELGNMEYLRKDFISNVSHELKTPIASIQGFAEMLQDKNISEENYQAYTNIIIEETKRLSHLSSNMLRLSKLDHQFIPESTKPFSIDEQIRRTIVLLDEKWSNRNIEFDINLEKIVYFGDEALIQQIWLNLIDNAIKFSNQSGTIFIEAKKTLDKVVIEIRDDGIGIREIDQQRIFEKFFQADKSHSKEGSGLGLAIVKKIVEIYGGEIDFTSEVGCGSSFIVSLPLKK</sequence>
<keyword evidence="11" id="KW-0067">ATP-binding</keyword>
<dbReference type="InterPro" id="IPR036890">
    <property type="entry name" value="HATPase_C_sf"/>
</dbReference>
<dbReference type="InterPro" id="IPR003594">
    <property type="entry name" value="HATPase_dom"/>
</dbReference>
<dbReference type="EMBL" id="MJAT01000038">
    <property type="protein sequence ID" value="OEH84507.1"/>
    <property type="molecule type" value="Genomic_DNA"/>
</dbReference>
<dbReference type="AlphaFoldDB" id="A0A1E5L329"/>
<comment type="catalytic activity">
    <reaction evidence="1">
        <text>ATP + protein L-histidine = ADP + protein N-phospho-L-histidine.</text>
        <dbReference type="EC" id="2.7.13.3"/>
    </reaction>
</comment>
<dbReference type="CDD" id="cd06225">
    <property type="entry name" value="HAMP"/>
    <property type="match status" value="1"/>
</dbReference>
<dbReference type="InterPro" id="IPR036097">
    <property type="entry name" value="HisK_dim/P_sf"/>
</dbReference>
<dbReference type="GO" id="GO:0005886">
    <property type="term" value="C:plasma membrane"/>
    <property type="evidence" value="ECO:0007669"/>
    <property type="project" value="UniProtKB-SubCell"/>
</dbReference>
<keyword evidence="15 18" id="KW-0472">Membrane</keyword>
<dbReference type="SMART" id="SM00387">
    <property type="entry name" value="HATPase_c"/>
    <property type="match status" value="1"/>
</dbReference>
<keyword evidence="22" id="KW-1185">Reference proteome</keyword>
<dbReference type="SMART" id="SM00304">
    <property type="entry name" value="HAMP"/>
    <property type="match status" value="1"/>
</dbReference>
<organism evidence="21 22">
    <name type="scientific">Desulfuribacillus stibiiarsenatis</name>
    <dbReference type="NCBI Taxonomy" id="1390249"/>
    <lineage>
        <taxon>Bacteria</taxon>
        <taxon>Bacillati</taxon>
        <taxon>Bacillota</taxon>
        <taxon>Desulfuribacillia</taxon>
        <taxon>Desulfuribacillales</taxon>
        <taxon>Desulfuribacillaceae</taxon>
        <taxon>Desulfuribacillus</taxon>
    </lineage>
</organism>
<evidence type="ECO:0000259" key="19">
    <source>
        <dbReference type="PROSITE" id="PS50109"/>
    </source>
</evidence>
<dbReference type="RefSeq" id="WP_069703220.1">
    <property type="nucleotide sequence ID" value="NZ_MJAT01000038.1"/>
</dbReference>
<evidence type="ECO:0000256" key="12">
    <source>
        <dbReference type="ARBA" id="ARBA00022989"/>
    </source>
</evidence>
<dbReference type="CDD" id="cd00082">
    <property type="entry name" value="HisKA"/>
    <property type="match status" value="1"/>
</dbReference>
<dbReference type="Pfam" id="PF00512">
    <property type="entry name" value="HisKA"/>
    <property type="match status" value="1"/>
</dbReference>
<comment type="caution">
    <text evidence="21">The sequence shown here is derived from an EMBL/GenBank/DDBJ whole genome shotgun (WGS) entry which is preliminary data.</text>
</comment>
<keyword evidence="10 21" id="KW-0418">Kinase</keyword>
<dbReference type="GO" id="GO:0005524">
    <property type="term" value="F:ATP binding"/>
    <property type="evidence" value="ECO:0007669"/>
    <property type="project" value="UniProtKB-KW"/>
</dbReference>
<evidence type="ECO:0000313" key="21">
    <source>
        <dbReference type="EMBL" id="OEH84507.1"/>
    </source>
</evidence>
<name>A0A1E5L329_9FIRM</name>
<dbReference type="SUPFAM" id="SSF158472">
    <property type="entry name" value="HAMP domain-like"/>
    <property type="match status" value="1"/>
</dbReference>
<dbReference type="PROSITE" id="PS51257">
    <property type="entry name" value="PROKAR_LIPOPROTEIN"/>
    <property type="match status" value="1"/>
</dbReference>
<evidence type="ECO:0000256" key="18">
    <source>
        <dbReference type="SAM" id="Phobius"/>
    </source>
</evidence>
<dbReference type="SUPFAM" id="SSF55874">
    <property type="entry name" value="ATPase domain of HSP90 chaperone/DNA topoisomerase II/histidine kinase"/>
    <property type="match status" value="1"/>
</dbReference>
<keyword evidence="7" id="KW-0808">Transferase</keyword>
<proteinExistence type="predicted"/>
<dbReference type="PROSITE" id="PS50885">
    <property type="entry name" value="HAMP"/>
    <property type="match status" value="1"/>
</dbReference>
<evidence type="ECO:0000256" key="16">
    <source>
        <dbReference type="ARBA" id="ARBA00037219"/>
    </source>
</evidence>
<keyword evidence="8 18" id="KW-0812">Transmembrane</keyword>
<evidence type="ECO:0000256" key="2">
    <source>
        <dbReference type="ARBA" id="ARBA00004236"/>
    </source>
</evidence>
<keyword evidence="12 18" id="KW-1133">Transmembrane helix</keyword>
<keyword evidence="5" id="KW-1003">Cell membrane</keyword>
<evidence type="ECO:0000259" key="20">
    <source>
        <dbReference type="PROSITE" id="PS50885"/>
    </source>
</evidence>
<dbReference type="GO" id="GO:0045121">
    <property type="term" value="C:membrane raft"/>
    <property type="evidence" value="ECO:0007669"/>
    <property type="project" value="UniProtKB-SubCell"/>
</dbReference>
<feature type="domain" description="Histidine kinase" evidence="19">
    <location>
        <begin position="138"/>
        <end position="351"/>
    </location>
</feature>
<feature type="domain" description="HAMP" evidence="20">
    <location>
        <begin position="78"/>
        <end position="130"/>
    </location>
</feature>
<keyword evidence="9" id="KW-0547">Nucleotide-binding</keyword>
<dbReference type="OrthoDB" id="9813151at2"/>
<evidence type="ECO:0000256" key="7">
    <source>
        <dbReference type="ARBA" id="ARBA00022679"/>
    </source>
</evidence>
<dbReference type="SUPFAM" id="SSF47384">
    <property type="entry name" value="Homodimeric domain of signal transducing histidine kinase"/>
    <property type="match status" value="1"/>
</dbReference>
<reference evidence="21 22" key="1">
    <citation type="submission" date="2016-09" db="EMBL/GenBank/DDBJ databases">
        <title>Desulfuribacillus arsenicus sp. nov., an obligately anaerobic, dissimilatory arsenic- and antimonate-reducing bacterium isolated from anoxic sediments.</title>
        <authorList>
            <person name="Abin C.A."/>
            <person name="Hollibaugh J.T."/>
        </authorList>
    </citation>
    <scope>NUCLEOTIDE SEQUENCE [LARGE SCALE GENOMIC DNA]</scope>
    <source>
        <strain evidence="21 22">MLFW-2</strain>
    </source>
</reference>
<dbReference type="Gene3D" id="3.30.565.10">
    <property type="entry name" value="Histidine kinase-like ATPase, C-terminal domain"/>
    <property type="match status" value="1"/>
</dbReference>
<dbReference type="InterPro" id="IPR004358">
    <property type="entry name" value="Sig_transdc_His_kin-like_C"/>
</dbReference>
<evidence type="ECO:0000256" key="10">
    <source>
        <dbReference type="ARBA" id="ARBA00022777"/>
    </source>
</evidence>
<comment type="subcellular location">
    <subcellularLocation>
        <location evidence="2">Cell membrane</location>
    </subcellularLocation>
    <subcellularLocation>
        <location evidence="3">Membrane raft</location>
        <topology evidence="3">Multi-pass membrane protein</topology>
    </subcellularLocation>
</comment>
<evidence type="ECO:0000256" key="1">
    <source>
        <dbReference type="ARBA" id="ARBA00000085"/>
    </source>
</evidence>
<dbReference type="Proteomes" id="UP000095255">
    <property type="component" value="Unassembled WGS sequence"/>
</dbReference>
<keyword evidence="13" id="KW-0902">Two-component regulatory system</keyword>
<dbReference type="Gene3D" id="1.10.287.130">
    <property type="match status" value="1"/>
</dbReference>